<evidence type="ECO:0000313" key="13">
    <source>
        <dbReference type="Proteomes" id="UP000054262"/>
    </source>
</evidence>
<dbReference type="PROSITE" id="PS51352">
    <property type="entry name" value="THIOREDOXIN_2"/>
    <property type="match status" value="1"/>
</dbReference>
<organism evidence="12 13">
    <name type="scientific">Methylophilales bacterium HTCC2181</name>
    <dbReference type="NCBI Taxonomy" id="383631"/>
    <lineage>
        <taxon>Bacteria</taxon>
        <taxon>Pseudomonadati</taxon>
        <taxon>Pseudomonadota</taxon>
        <taxon>Betaproteobacteria</taxon>
        <taxon>Nitrosomonadales</taxon>
        <taxon>OM43 clade</taxon>
    </lineage>
</organism>
<feature type="active site" description="Cysteine sulfenic acid (-SOH) intermediate; for peroxidase activity" evidence="9">
    <location>
        <position position="64"/>
    </location>
</feature>
<dbReference type="Gene3D" id="3.30.1020.10">
    <property type="entry name" value="Antioxidant, Horf6, Chain A, domain2"/>
    <property type="match status" value="1"/>
</dbReference>
<name>A0P521_9PROT</name>
<dbReference type="GO" id="GO:0005829">
    <property type="term" value="C:cytosol"/>
    <property type="evidence" value="ECO:0007669"/>
    <property type="project" value="TreeGrafter"/>
</dbReference>
<feature type="chain" id="PRO_5002628468" description="Thioredoxin peroxidase" evidence="10">
    <location>
        <begin position="22"/>
        <end position="274"/>
    </location>
</feature>
<dbReference type="AlphaFoldDB" id="A0P521"/>
<dbReference type="Pfam" id="PF00578">
    <property type="entry name" value="AhpC-TSA"/>
    <property type="match status" value="1"/>
</dbReference>
<dbReference type="SUPFAM" id="SSF52833">
    <property type="entry name" value="Thioredoxin-like"/>
    <property type="match status" value="1"/>
</dbReference>
<evidence type="ECO:0000256" key="4">
    <source>
        <dbReference type="ARBA" id="ARBA00023002"/>
    </source>
</evidence>
<dbReference type="InterPro" id="IPR019479">
    <property type="entry name" value="Peroxiredoxin_C"/>
</dbReference>
<evidence type="ECO:0000256" key="9">
    <source>
        <dbReference type="PIRSR" id="PIRSR000239-1"/>
    </source>
</evidence>
<reference evidence="12 13" key="1">
    <citation type="submission" date="2006-11" db="EMBL/GenBank/DDBJ databases">
        <authorList>
            <person name="Giovannoni S."/>
            <person name="Vergin K."/>
            <person name="Ferriera S."/>
            <person name="Johnson J."/>
            <person name="Kravitz S."/>
            <person name="Beeson K."/>
            <person name="Sutton G."/>
            <person name="Rogers Y.-H."/>
            <person name="Friedman R."/>
            <person name="Frazier M."/>
            <person name="Venter J.C."/>
        </authorList>
    </citation>
    <scope>NUCLEOTIDE SEQUENCE [LARGE SCALE GENOMIC DNA]</scope>
    <source>
        <strain evidence="12 13">HTCC2181</strain>
    </source>
</reference>
<keyword evidence="10" id="KW-0732">Signal</keyword>
<evidence type="ECO:0000313" key="12">
    <source>
        <dbReference type="EMBL" id="EAV46631.1"/>
    </source>
</evidence>
<dbReference type="InterPro" id="IPR000866">
    <property type="entry name" value="AhpC/TSA"/>
</dbReference>
<evidence type="ECO:0000256" key="1">
    <source>
        <dbReference type="ARBA" id="ARBA00009796"/>
    </source>
</evidence>
<dbReference type="GO" id="GO:0045454">
    <property type="term" value="P:cell redox homeostasis"/>
    <property type="evidence" value="ECO:0007669"/>
    <property type="project" value="TreeGrafter"/>
</dbReference>
<proteinExistence type="inferred from homology"/>
<feature type="signal peptide" evidence="10">
    <location>
        <begin position="1"/>
        <end position="21"/>
    </location>
</feature>
<comment type="caution">
    <text evidence="12">The sequence shown here is derived from an EMBL/GenBank/DDBJ whole genome shotgun (WGS) entry which is preliminary data.</text>
</comment>
<evidence type="ECO:0000256" key="7">
    <source>
        <dbReference type="ARBA" id="ARBA00032824"/>
    </source>
</evidence>
<gene>
    <name evidence="12" type="ORF">MB2181_01120</name>
</gene>
<comment type="function">
    <text evidence="8">Thiol-specific peroxidase that catalyzes the reduction of hydrogen peroxide and organic hydroperoxides to water and alcohols, respectively. Plays a role in cell protection against oxidative stress by detoxifying peroxides.</text>
</comment>
<keyword evidence="2" id="KW-0575">Peroxidase</keyword>
<evidence type="ECO:0000256" key="5">
    <source>
        <dbReference type="ARBA" id="ARBA00023284"/>
    </source>
</evidence>
<evidence type="ECO:0000259" key="11">
    <source>
        <dbReference type="PROSITE" id="PS51352"/>
    </source>
</evidence>
<evidence type="ECO:0000256" key="8">
    <source>
        <dbReference type="ARBA" id="ARBA00037420"/>
    </source>
</evidence>
<dbReference type="InterPro" id="IPR024706">
    <property type="entry name" value="Peroxiredoxin_AhpC-typ"/>
</dbReference>
<dbReference type="PANTHER" id="PTHR10681:SF128">
    <property type="entry name" value="THIOREDOXIN-DEPENDENT PEROXIDE REDUCTASE, MITOCHONDRIAL"/>
    <property type="match status" value="1"/>
</dbReference>
<dbReference type="PANTHER" id="PTHR10681">
    <property type="entry name" value="THIOREDOXIN PEROXIDASE"/>
    <property type="match status" value="1"/>
</dbReference>
<keyword evidence="3" id="KW-0049">Antioxidant</keyword>
<protein>
    <recommendedName>
        <fullName evidence="7">Thioredoxin peroxidase</fullName>
    </recommendedName>
</protein>
<keyword evidence="4" id="KW-0560">Oxidoreductase</keyword>
<dbReference type="FunFam" id="3.40.30.10:FF:000011">
    <property type="entry name" value="Peroxiredoxin PRX1"/>
    <property type="match status" value="1"/>
</dbReference>
<evidence type="ECO:0000256" key="6">
    <source>
        <dbReference type="ARBA" id="ARBA00025719"/>
    </source>
</evidence>
<feature type="domain" description="Thioredoxin" evidence="11">
    <location>
        <begin position="22"/>
        <end position="205"/>
    </location>
</feature>
<dbReference type="PIRSF" id="PIRSF000239">
    <property type="entry name" value="AHPC"/>
    <property type="match status" value="1"/>
</dbReference>
<dbReference type="GO" id="GO:0042744">
    <property type="term" value="P:hydrogen peroxide catabolic process"/>
    <property type="evidence" value="ECO:0007669"/>
    <property type="project" value="TreeGrafter"/>
</dbReference>
<evidence type="ECO:0000256" key="3">
    <source>
        <dbReference type="ARBA" id="ARBA00022862"/>
    </source>
</evidence>
<comment type="similarity">
    <text evidence="1">Belongs to the peroxiredoxin family. AhpC/Prx1 subfamily.</text>
</comment>
<dbReference type="InterPro" id="IPR036249">
    <property type="entry name" value="Thioredoxin-like_sf"/>
</dbReference>
<dbReference type="InterPro" id="IPR013766">
    <property type="entry name" value="Thioredoxin_domain"/>
</dbReference>
<dbReference type="Proteomes" id="UP000054262">
    <property type="component" value="Unassembled WGS sequence"/>
</dbReference>
<keyword evidence="13" id="KW-1185">Reference proteome</keyword>
<sequence length="274" mass="31005">MLVTIKKIAVISFFFTHSLFALQIGDIAPNFDASTSQGKFNFYNWSGENWVILFSHPADFTPVCTTELAEVAKLQPQFEKRDVKVLALSSGSVADHLEWIPHINEYKDSLINNDPLIGIIESLSENTDVRYPIIADEDLSIAMRYGMYHPKAKPNSNSLGSGVKETVRSVFIIDSNKIVQTILVYPKNIGRNFTEIVRIVDALQLSEKHKVSTPANWEMGDPVIVSNEIPTEDIKDKYDTREVNIFRNYLKLIDQPDYFEGSKKGKQRSKGGFK</sequence>
<dbReference type="Gene3D" id="3.40.30.10">
    <property type="entry name" value="Glutaredoxin"/>
    <property type="match status" value="1"/>
</dbReference>
<keyword evidence="5" id="KW-0676">Redox-active center</keyword>
<accession>A0P521</accession>
<dbReference type="EMBL" id="AAUX01000001">
    <property type="protein sequence ID" value="EAV46631.1"/>
    <property type="molecule type" value="Genomic_DNA"/>
</dbReference>
<evidence type="ECO:0000256" key="2">
    <source>
        <dbReference type="ARBA" id="ARBA00022559"/>
    </source>
</evidence>
<dbReference type="GO" id="GO:0033554">
    <property type="term" value="P:cellular response to stress"/>
    <property type="evidence" value="ECO:0007669"/>
    <property type="project" value="TreeGrafter"/>
</dbReference>
<comment type="similarity">
    <text evidence="6">Belongs to the peroxiredoxin family. Prx6 subfamily.</text>
</comment>
<evidence type="ECO:0000256" key="10">
    <source>
        <dbReference type="SAM" id="SignalP"/>
    </source>
</evidence>
<dbReference type="GO" id="GO:0008379">
    <property type="term" value="F:thioredoxin peroxidase activity"/>
    <property type="evidence" value="ECO:0007669"/>
    <property type="project" value="TreeGrafter"/>
</dbReference>
<dbReference type="GO" id="GO:0006979">
    <property type="term" value="P:response to oxidative stress"/>
    <property type="evidence" value="ECO:0007669"/>
    <property type="project" value="TreeGrafter"/>
</dbReference>
<dbReference type="InterPro" id="IPR050217">
    <property type="entry name" value="Peroxiredoxin"/>
</dbReference>
<dbReference type="Pfam" id="PF10417">
    <property type="entry name" value="1-cysPrx_C"/>
    <property type="match status" value="1"/>
</dbReference>
<dbReference type="OrthoDB" id="9812811at2"/>